<keyword evidence="3" id="KW-1185">Reference proteome</keyword>
<organism evidence="2 3">
    <name type="scientific">Soonwooa buanensis</name>
    <dbReference type="NCBI Taxonomy" id="619805"/>
    <lineage>
        <taxon>Bacteria</taxon>
        <taxon>Pseudomonadati</taxon>
        <taxon>Bacteroidota</taxon>
        <taxon>Flavobacteriia</taxon>
        <taxon>Flavobacteriales</taxon>
        <taxon>Weeksellaceae</taxon>
        <taxon>Chryseobacterium group</taxon>
        <taxon>Soonwooa</taxon>
    </lineage>
</organism>
<gene>
    <name evidence="2" type="ORF">SAMN05660477_03139</name>
</gene>
<evidence type="ECO:0000313" key="3">
    <source>
        <dbReference type="Proteomes" id="UP000191112"/>
    </source>
</evidence>
<sequence length="394" mass="42506">MKGYTGDINPPIGSISGVFNFTIVPSPSALDLGNGNVNLSDSDYKAAYNGVTPPNYPKNSPFANFITAYKAPDSQNGNEYHLQFTQRNSNWLAAELTNSQYNASCSYLCSNAQIAGSTTLCSAENYSVQAGASSYNWSIIGGNSNISISGNGTPNITLSNIGAYNGLITLSVILGDGNSLCGTVTLTKNIWIGSPAISVDQIDNSNYYNDNEAHFFLSDYSGNPVNLNDQGITQIKWTKISSNPPTVRLFAMKNYPQAWAIGDNNSWYMEVKVEVTNACGTTEYVAAVSPPMSEPCKTYILAKSSSTENTYVVMYSPTDPCNGNKNSSNPFSSNNNTSNKVNDEFNIKVANSMGVIIIDKVSDSFDLSSYPTGTYIVNITKDSKVIINQTIVKY</sequence>
<proteinExistence type="predicted"/>
<dbReference type="Pfam" id="PF19408">
    <property type="entry name" value="PKD_6"/>
    <property type="match status" value="1"/>
</dbReference>
<dbReference type="AlphaFoldDB" id="A0A1T5GU43"/>
<evidence type="ECO:0000313" key="2">
    <source>
        <dbReference type="EMBL" id="SKC11906.1"/>
    </source>
</evidence>
<dbReference type="OrthoDB" id="4535652at2"/>
<reference evidence="2 3" key="1">
    <citation type="submission" date="2017-02" db="EMBL/GenBank/DDBJ databases">
        <authorList>
            <person name="Peterson S.W."/>
        </authorList>
    </citation>
    <scope>NUCLEOTIDE SEQUENCE [LARGE SCALE GENOMIC DNA]</scope>
    <source>
        <strain evidence="2 3">DSM 22323</strain>
    </source>
</reference>
<accession>A0A1T5GU43</accession>
<name>A0A1T5GU43_9FLAO</name>
<feature type="domain" description="PKD-like" evidence="1">
    <location>
        <begin position="112"/>
        <end position="171"/>
    </location>
</feature>
<dbReference type="Proteomes" id="UP000191112">
    <property type="component" value="Unassembled WGS sequence"/>
</dbReference>
<evidence type="ECO:0000259" key="1">
    <source>
        <dbReference type="Pfam" id="PF19408"/>
    </source>
</evidence>
<dbReference type="STRING" id="619805.SAMN05660477_03139"/>
<dbReference type="EMBL" id="FUYZ01000020">
    <property type="protein sequence ID" value="SKC11906.1"/>
    <property type="molecule type" value="Genomic_DNA"/>
</dbReference>
<dbReference type="InterPro" id="IPR045829">
    <property type="entry name" value="PKD_6"/>
</dbReference>
<dbReference type="RefSeq" id="WP_079668341.1">
    <property type="nucleotide sequence ID" value="NZ_FUYZ01000020.1"/>
</dbReference>
<protein>
    <recommendedName>
        <fullName evidence="1">PKD-like domain-containing protein</fullName>
    </recommendedName>
</protein>